<dbReference type="Gene3D" id="2.40.37.10">
    <property type="entry name" value="Lyase, Ornithine Decarboxylase, Chain A, domain 1"/>
    <property type="match status" value="1"/>
</dbReference>
<keyword evidence="5" id="KW-1185">Reference proteome</keyword>
<dbReference type="Proteomes" id="UP000006001">
    <property type="component" value="Unassembled WGS sequence"/>
</dbReference>
<organism evidence="4 5">
    <name type="scientific">Slackia exigua (strain ATCC 700122 / DSM 15923 / CIP 105133 / JCM 11022 / KCTC 5966 / S-7)</name>
    <dbReference type="NCBI Taxonomy" id="649764"/>
    <lineage>
        <taxon>Bacteria</taxon>
        <taxon>Bacillati</taxon>
        <taxon>Actinomycetota</taxon>
        <taxon>Coriobacteriia</taxon>
        <taxon>Eggerthellales</taxon>
        <taxon>Eggerthellaceae</taxon>
        <taxon>Slackia</taxon>
    </lineage>
</organism>
<dbReference type="HOGENOM" id="CLU_026444_0_3_11"/>
<dbReference type="SUPFAM" id="SSF51419">
    <property type="entry name" value="PLP-binding barrel"/>
    <property type="match status" value="1"/>
</dbReference>
<protein>
    <submittedName>
        <fullName evidence="4">Pyridoxal-dependent decarboxylase, C-terminal sheet domain protein</fullName>
    </submittedName>
</protein>
<sequence>MMTNEELSAVVADYGTPAFVFDAGALERRIAACRDIVGETVGLCYAMKANPFFVRPAAHAADRLEVCSPGELDICKRAAIDPAKIVYSGVNKLPEDIGDAIDYGCGVLTAESLLHVRYINQVALEKGLVVDVLLRLNAGSQFGMSKEDLVSVVDDLGAWPGIRVVGIHYFVGTQRKKLTHQIKELEKIEAFIDELASEHDFVVERLEYGPGLAVPYFMDDDFSDDLAPLKEMADVLKRVATKAELTIEMGRFFAAPCGAYVTRAMDMKSNKGTNYCILDGGMNHLTYFGQMMGMHVPQIANLSHLDRTVDAGNVAEWCLCGSLCTINDILTRAVELEDFRPGDVLAFFNVGAYSVTEGIHLFLSRTMPRIVVRYDDGSVALVRDFIETSTLNWIQQ</sequence>
<dbReference type="PANTHER" id="PTHR43727:SF2">
    <property type="entry name" value="GROUP IV DECARBOXYLASE"/>
    <property type="match status" value="1"/>
</dbReference>
<dbReference type="RefSeq" id="WP_006362175.1">
    <property type="nucleotide sequence ID" value="NZ_GG700630.1"/>
</dbReference>
<evidence type="ECO:0000256" key="2">
    <source>
        <dbReference type="ARBA" id="ARBA00022898"/>
    </source>
</evidence>
<dbReference type="PANTHER" id="PTHR43727">
    <property type="entry name" value="DIAMINOPIMELATE DECARBOXYLASE"/>
    <property type="match status" value="1"/>
</dbReference>
<evidence type="ECO:0000256" key="1">
    <source>
        <dbReference type="ARBA" id="ARBA00001933"/>
    </source>
</evidence>
<dbReference type="OrthoDB" id="9802241at2"/>
<comment type="caution">
    <text evidence="4">The sequence shown here is derived from an EMBL/GenBank/DDBJ whole genome shotgun (WGS) entry which is preliminary data.</text>
</comment>
<dbReference type="InterPro" id="IPR009006">
    <property type="entry name" value="Ala_racemase/Decarboxylase_C"/>
</dbReference>
<dbReference type="InterPro" id="IPR022644">
    <property type="entry name" value="De-COase2_N"/>
</dbReference>
<gene>
    <name evidence="4" type="ORF">HMPREF0762_00918</name>
</gene>
<dbReference type="eggNOG" id="COG0019">
    <property type="taxonomic scope" value="Bacteria"/>
</dbReference>
<dbReference type="SUPFAM" id="SSF50621">
    <property type="entry name" value="Alanine racemase C-terminal domain-like"/>
    <property type="match status" value="1"/>
</dbReference>
<feature type="domain" description="Orn/DAP/Arg decarboxylase 2 N-terminal" evidence="3">
    <location>
        <begin position="25"/>
        <end position="255"/>
    </location>
</feature>
<evidence type="ECO:0000313" key="5">
    <source>
        <dbReference type="Proteomes" id="UP000006001"/>
    </source>
</evidence>
<proteinExistence type="predicted"/>
<comment type="cofactor">
    <cofactor evidence="1">
        <name>pyridoxal 5'-phosphate</name>
        <dbReference type="ChEBI" id="CHEBI:597326"/>
    </cofactor>
</comment>
<dbReference type="GO" id="GO:0009089">
    <property type="term" value="P:lysine biosynthetic process via diaminopimelate"/>
    <property type="evidence" value="ECO:0007669"/>
    <property type="project" value="TreeGrafter"/>
</dbReference>
<evidence type="ECO:0000259" key="3">
    <source>
        <dbReference type="Pfam" id="PF02784"/>
    </source>
</evidence>
<evidence type="ECO:0000313" key="4">
    <source>
        <dbReference type="EMBL" id="EEZ61578.1"/>
    </source>
</evidence>
<dbReference type="Gene3D" id="3.20.20.10">
    <property type="entry name" value="Alanine racemase"/>
    <property type="match status" value="1"/>
</dbReference>
<reference evidence="4" key="1">
    <citation type="submission" date="2009-10" db="EMBL/GenBank/DDBJ databases">
        <authorList>
            <person name="Weinstock G."/>
            <person name="Sodergren E."/>
            <person name="Clifton S."/>
            <person name="Fulton L."/>
            <person name="Fulton B."/>
            <person name="Courtney L."/>
            <person name="Fronick C."/>
            <person name="Harrison M."/>
            <person name="Strong C."/>
            <person name="Farmer C."/>
            <person name="Delahaunty K."/>
            <person name="Markovic C."/>
            <person name="Hall O."/>
            <person name="Minx P."/>
            <person name="Tomlinson C."/>
            <person name="Mitreva M."/>
            <person name="Nelson J."/>
            <person name="Hou S."/>
            <person name="Wollam A."/>
            <person name="Pepin K.H."/>
            <person name="Johnson M."/>
            <person name="Bhonagiri V."/>
            <person name="Nash W.E."/>
            <person name="Warren W."/>
            <person name="Chinwalla A."/>
            <person name="Mardis E.R."/>
            <person name="Wilson R.K."/>
        </authorList>
    </citation>
    <scope>NUCLEOTIDE SEQUENCE [LARGE SCALE GENOMIC DNA]</scope>
    <source>
        <strain evidence="4">ATCC 700122</strain>
    </source>
</reference>
<dbReference type="GO" id="GO:0008836">
    <property type="term" value="F:diaminopimelate decarboxylase activity"/>
    <property type="evidence" value="ECO:0007669"/>
    <property type="project" value="TreeGrafter"/>
</dbReference>
<dbReference type="GeneID" id="85007483"/>
<accession>D0WGG5</accession>
<dbReference type="InterPro" id="IPR029066">
    <property type="entry name" value="PLP-binding_barrel"/>
</dbReference>
<dbReference type="Pfam" id="PF02784">
    <property type="entry name" value="Orn_Arg_deC_N"/>
    <property type="match status" value="1"/>
</dbReference>
<dbReference type="AlphaFoldDB" id="D0WGG5"/>
<name>D0WGG5_SLAES</name>
<dbReference type="EMBL" id="ACUX02000006">
    <property type="protein sequence ID" value="EEZ61578.1"/>
    <property type="molecule type" value="Genomic_DNA"/>
</dbReference>
<keyword evidence="2" id="KW-0663">Pyridoxal phosphate</keyword>
<dbReference type="STRING" id="649764.HMPREF0762_00918"/>